<dbReference type="GO" id="GO:0016020">
    <property type="term" value="C:membrane"/>
    <property type="evidence" value="ECO:0007669"/>
    <property type="project" value="UniProtKB-SubCell"/>
</dbReference>
<sequence>MVKHVPNLLSVFRVFDLVIVVWLLENNYKIWAFVFFVIGVLSDVLDGHIARKSKSITKIGKILDPLADKVLVIGVLISLIKIMDIPYWMVIVIVFREFAVTGLRVVAASESVVISANVWGKLKTTSQFIALALLILGYKEIGVYMLFVAVVMTVVSGYIYYKEYFKDKDVFA</sequence>
<keyword evidence="12" id="KW-0594">Phospholipid biosynthesis</keyword>
<dbReference type="InParanoid" id="F2LTT1"/>
<evidence type="ECO:0000256" key="15">
    <source>
        <dbReference type="NCBIfam" id="TIGR00560"/>
    </source>
</evidence>
<comment type="similarity">
    <text evidence="3 16">Belongs to the CDP-alcohol phosphatidyltransferase class-I family.</text>
</comment>
<dbReference type="RefSeq" id="WP_013682486.1">
    <property type="nucleotide sequence ID" value="NC_015318.1"/>
</dbReference>
<evidence type="ECO:0000256" key="2">
    <source>
        <dbReference type="ARBA" id="ARBA00005042"/>
    </source>
</evidence>
<feature type="transmembrane region" description="Helical" evidence="17">
    <location>
        <begin position="141"/>
        <end position="161"/>
    </location>
</feature>
<evidence type="ECO:0000256" key="7">
    <source>
        <dbReference type="ARBA" id="ARBA00022679"/>
    </source>
</evidence>
<keyword evidence="10" id="KW-0443">Lipid metabolism</keyword>
<dbReference type="InterPro" id="IPR004570">
    <property type="entry name" value="Phosphatidylglycerol_P_synth"/>
</dbReference>
<dbReference type="HOGENOM" id="CLU_051314_2_3_7"/>
<keyword evidence="8 17" id="KW-0812">Transmembrane</keyword>
<dbReference type="Gene3D" id="1.20.120.1760">
    <property type="match status" value="1"/>
</dbReference>
<evidence type="ECO:0000256" key="8">
    <source>
        <dbReference type="ARBA" id="ARBA00022692"/>
    </source>
</evidence>
<comment type="subcellular location">
    <subcellularLocation>
        <location evidence="1">Membrane</location>
        <topology evidence="1">Multi-pass membrane protein</topology>
    </subcellularLocation>
</comment>
<reference evidence="19" key="2">
    <citation type="submission" date="2011-03" db="EMBL/GenBank/DDBJ databases">
        <title>The complete genome of Hippea maritima DSM 10411.</title>
        <authorList>
            <consortium name="US DOE Joint Genome Institute (JGI-PGF)"/>
            <person name="Lucas S."/>
            <person name="Copeland A."/>
            <person name="Lapidus A."/>
            <person name="Bruce D."/>
            <person name="Goodwin L."/>
            <person name="Pitluck S."/>
            <person name="Peters L."/>
            <person name="Kyrpides N."/>
            <person name="Mavromatis K."/>
            <person name="Pagani I."/>
            <person name="Ivanova N."/>
            <person name="Mikhailova N."/>
            <person name="Lu M."/>
            <person name="Detter J.C."/>
            <person name="Tapia R."/>
            <person name="Han C."/>
            <person name="Land M."/>
            <person name="Hauser L."/>
            <person name="Markowitz V."/>
            <person name="Cheng J.-F."/>
            <person name="Hugenholtz P."/>
            <person name="Woyke T."/>
            <person name="Wu D."/>
            <person name="Spring S."/>
            <person name="Schroeder M."/>
            <person name="Brambilla E."/>
            <person name="Klenk H.-P."/>
            <person name="Eisen J.A."/>
        </authorList>
    </citation>
    <scope>NUCLEOTIDE SEQUENCE [LARGE SCALE GENOMIC DNA]</scope>
    <source>
        <strain evidence="19">ATCC 700847 / DSM 10411 / MH2</strain>
    </source>
</reference>
<dbReference type="PROSITE" id="PS00379">
    <property type="entry name" value="CDP_ALCOHOL_P_TRANSF"/>
    <property type="match status" value="1"/>
</dbReference>
<keyword evidence="11 17" id="KW-0472">Membrane</keyword>
<evidence type="ECO:0000313" key="19">
    <source>
        <dbReference type="Proteomes" id="UP000008139"/>
    </source>
</evidence>
<dbReference type="GO" id="GO:0046474">
    <property type="term" value="P:glycerophospholipid biosynthetic process"/>
    <property type="evidence" value="ECO:0007669"/>
    <property type="project" value="TreeGrafter"/>
</dbReference>
<protein>
    <recommendedName>
        <fullName evidence="5 15">CDP-diacylglycerol--glycerol-3-phosphate 3-phosphatidyltransferase</fullName>
        <ecNumber evidence="4 15">2.7.8.5</ecNumber>
    </recommendedName>
</protein>
<dbReference type="PIRSF" id="PIRSF000847">
    <property type="entry name" value="Phos_ph_gly_syn"/>
    <property type="match status" value="1"/>
</dbReference>
<gene>
    <name evidence="18" type="ordered locus">Hipma_1501</name>
</gene>
<dbReference type="NCBIfam" id="TIGR00560">
    <property type="entry name" value="pgsA"/>
    <property type="match status" value="1"/>
</dbReference>
<comment type="pathway">
    <text evidence="2">Phospholipid metabolism; phosphatidylglycerol biosynthesis; phosphatidylglycerol from CDP-diacylglycerol: step 1/2.</text>
</comment>
<evidence type="ECO:0000256" key="12">
    <source>
        <dbReference type="ARBA" id="ARBA00023209"/>
    </source>
</evidence>
<dbReference type="InterPro" id="IPR000462">
    <property type="entry name" value="CDP-OH_P_trans"/>
</dbReference>
<dbReference type="InterPro" id="IPR043130">
    <property type="entry name" value="CDP-OH_PTrfase_TM_dom"/>
</dbReference>
<dbReference type="PANTHER" id="PTHR14269">
    <property type="entry name" value="CDP-DIACYLGLYCEROL--GLYCEROL-3-PHOSPHATE 3-PHOSPHATIDYLTRANSFERASE-RELATED"/>
    <property type="match status" value="1"/>
</dbReference>
<name>F2LTT1_HIPMA</name>
<evidence type="ECO:0000256" key="13">
    <source>
        <dbReference type="ARBA" id="ARBA00023264"/>
    </source>
</evidence>
<keyword evidence="6" id="KW-0444">Lipid biosynthesis</keyword>
<dbReference type="AlphaFoldDB" id="F2LTT1"/>
<dbReference type="Pfam" id="PF01066">
    <property type="entry name" value="CDP-OH_P_transf"/>
    <property type="match status" value="1"/>
</dbReference>
<dbReference type="EMBL" id="CP002606">
    <property type="protein sequence ID" value="AEA34457.1"/>
    <property type="molecule type" value="Genomic_DNA"/>
</dbReference>
<dbReference type="KEGG" id="hmr:Hipma_1501"/>
<dbReference type="PANTHER" id="PTHR14269:SF62">
    <property type="entry name" value="CDP-DIACYLGLYCEROL--GLYCEROL-3-PHOSPHATE 3-PHOSPHATIDYLTRANSFERASE 1, CHLOROPLASTIC"/>
    <property type="match status" value="1"/>
</dbReference>
<comment type="catalytic activity">
    <reaction evidence="14">
        <text>a CDP-1,2-diacyl-sn-glycerol + sn-glycerol 3-phosphate = a 1,2-diacyl-sn-glycero-3-phospho-(1'-sn-glycero-3'-phosphate) + CMP + H(+)</text>
        <dbReference type="Rhea" id="RHEA:12593"/>
        <dbReference type="ChEBI" id="CHEBI:15378"/>
        <dbReference type="ChEBI" id="CHEBI:57597"/>
        <dbReference type="ChEBI" id="CHEBI:58332"/>
        <dbReference type="ChEBI" id="CHEBI:60110"/>
        <dbReference type="ChEBI" id="CHEBI:60377"/>
        <dbReference type="EC" id="2.7.8.5"/>
    </reaction>
</comment>
<feature type="transmembrane region" description="Helical" evidence="17">
    <location>
        <begin position="70"/>
        <end position="95"/>
    </location>
</feature>
<proteinExistence type="inferred from homology"/>
<accession>F2LTT1</accession>
<evidence type="ECO:0000256" key="11">
    <source>
        <dbReference type="ARBA" id="ARBA00023136"/>
    </source>
</evidence>
<evidence type="ECO:0000313" key="18">
    <source>
        <dbReference type="EMBL" id="AEA34457.1"/>
    </source>
</evidence>
<organism evidence="18 19">
    <name type="scientific">Hippea maritima (strain ATCC 700847 / DSM 10411 / MH2)</name>
    <dbReference type="NCBI Taxonomy" id="760142"/>
    <lineage>
        <taxon>Bacteria</taxon>
        <taxon>Pseudomonadati</taxon>
        <taxon>Campylobacterota</taxon>
        <taxon>Desulfurellia</taxon>
        <taxon>Desulfurellales</taxon>
        <taxon>Hippeaceae</taxon>
        <taxon>Hippea</taxon>
    </lineage>
</organism>
<dbReference type="EC" id="2.7.8.5" evidence="4 15"/>
<evidence type="ECO:0000256" key="14">
    <source>
        <dbReference type="ARBA" id="ARBA00048586"/>
    </source>
</evidence>
<dbReference type="STRING" id="760142.Hipma_1501"/>
<dbReference type="FunCoup" id="F2LTT1">
    <property type="interactions" value="345"/>
</dbReference>
<dbReference type="eggNOG" id="COG0558">
    <property type="taxonomic scope" value="Bacteria"/>
</dbReference>
<evidence type="ECO:0000256" key="10">
    <source>
        <dbReference type="ARBA" id="ARBA00023098"/>
    </source>
</evidence>
<dbReference type="Proteomes" id="UP000008139">
    <property type="component" value="Chromosome"/>
</dbReference>
<evidence type="ECO:0000256" key="1">
    <source>
        <dbReference type="ARBA" id="ARBA00004141"/>
    </source>
</evidence>
<feature type="transmembrane region" description="Helical" evidence="17">
    <location>
        <begin position="30"/>
        <end position="49"/>
    </location>
</feature>
<reference evidence="18 19" key="1">
    <citation type="journal article" date="2011" name="Stand. Genomic Sci.">
        <title>Complete genome sequence of the thermophilic sulfur-reducer Hippea maritima type strain (MH(2)).</title>
        <authorList>
            <person name="Huntemann M."/>
            <person name="Lu M."/>
            <person name="Nolan M."/>
            <person name="Lapidus A."/>
            <person name="Lucas S."/>
            <person name="Hammon N."/>
            <person name="Deshpande S."/>
            <person name="Cheng J.F."/>
            <person name="Tapia R."/>
            <person name="Han C."/>
            <person name="Goodwin L."/>
            <person name="Pitluck S."/>
            <person name="Liolios K."/>
            <person name="Pagani I."/>
            <person name="Ivanova N."/>
            <person name="Ovchinikova G."/>
            <person name="Pati A."/>
            <person name="Chen A."/>
            <person name="Palaniappan K."/>
            <person name="Land M."/>
            <person name="Hauser L."/>
            <person name="Jeffries C.D."/>
            <person name="Detter J.C."/>
            <person name="Brambilla E.M."/>
            <person name="Rohde M."/>
            <person name="Spring S."/>
            <person name="Goker M."/>
            <person name="Woyke T."/>
            <person name="Bristow J."/>
            <person name="Eisen J.A."/>
            <person name="Markowitz V."/>
            <person name="Hugenholtz P."/>
            <person name="Kyrpides N.C."/>
            <person name="Klenk H.P."/>
            <person name="Mavromatis K."/>
        </authorList>
    </citation>
    <scope>NUCLEOTIDE SEQUENCE [LARGE SCALE GENOMIC DNA]</scope>
    <source>
        <strain evidence="19">ATCC 700847 / DSM 10411 / MH2</strain>
    </source>
</reference>
<keyword evidence="19" id="KW-1185">Reference proteome</keyword>
<evidence type="ECO:0000256" key="6">
    <source>
        <dbReference type="ARBA" id="ARBA00022516"/>
    </source>
</evidence>
<keyword evidence="7 16" id="KW-0808">Transferase</keyword>
<dbReference type="OrthoDB" id="9796672at2"/>
<evidence type="ECO:0000256" key="4">
    <source>
        <dbReference type="ARBA" id="ARBA00013170"/>
    </source>
</evidence>
<evidence type="ECO:0000256" key="5">
    <source>
        <dbReference type="ARBA" id="ARBA00014944"/>
    </source>
</evidence>
<dbReference type="GO" id="GO:0008444">
    <property type="term" value="F:CDP-diacylglycerol-glycerol-3-phosphate 3-phosphatidyltransferase activity"/>
    <property type="evidence" value="ECO:0007669"/>
    <property type="project" value="UniProtKB-UniRule"/>
</dbReference>
<keyword evidence="13" id="KW-1208">Phospholipid metabolism</keyword>
<dbReference type="InterPro" id="IPR050324">
    <property type="entry name" value="CDP-alcohol_PTase-I"/>
</dbReference>
<evidence type="ECO:0000256" key="3">
    <source>
        <dbReference type="ARBA" id="ARBA00010441"/>
    </source>
</evidence>
<dbReference type="InterPro" id="IPR048254">
    <property type="entry name" value="CDP_ALCOHOL_P_TRANSF_CS"/>
</dbReference>
<evidence type="ECO:0000256" key="17">
    <source>
        <dbReference type="SAM" id="Phobius"/>
    </source>
</evidence>
<keyword evidence="9 17" id="KW-1133">Transmembrane helix</keyword>
<evidence type="ECO:0000256" key="9">
    <source>
        <dbReference type="ARBA" id="ARBA00022989"/>
    </source>
</evidence>
<evidence type="ECO:0000256" key="16">
    <source>
        <dbReference type="RuleBase" id="RU003750"/>
    </source>
</evidence>